<accession>A0AAU7M5L2</accession>
<reference evidence="2" key="2">
    <citation type="submission" date="2024-06" db="EMBL/GenBank/DDBJ databases">
        <title>Micromonospora mangrovi CCTCC AA 2012012 genome sequences.</title>
        <authorList>
            <person name="Gao J."/>
        </authorList>
    </citation>
    <scope>NUCLEOTIDE SEQUENCE</scope>
    <source>
        <strain evidence="2">CCTCC AA 2012012</strain>
    </source>
</reference>
<dbReference type="AlphaFoldDB" id="A0AAU7M5L2"/>
<dbReference type="EMBL" id="CP159342">
    <property type="protein sequence ID" value="XCH73424.1"/>
    <property type="molecule type" value="Genomic_DNA"/>
</dbReference>
<organism evidence="1">
    <name type="scientific">Micromonospora sp. CCTCC AA 2012012</name>
    <dbReference type="NCBI Taxonomy" id="3111921"/>
    <lineage>
        <taxon>Bacteria</taxon>
        <taxon>Bacillati</taxon>
        <taxon>Actinomycetota</taxon>
        <taxon>Actinomycetes</taxon>
        <taxon>Micromonosporales</taxon>
        <taxon>Micromonosporaceae</taxon>
        <taxon>Micromonospora</taxon>
    </lineage>
</organism>
<reference evidence="1" key="1">
    <citation type="submission" date="2024-01" db="EMBL/GenBank/DDBJ databases">
        <title>The genome sequence of Micromonospora mangrovi CCTCC AA 2012012.</title>
        <authorList>
            <person name="Gao J."/>
        </authorList>
    </citation>
    <scope>NUCLEOTIDE SEQUENCE</scope>
    <source>
        <strain evidence="1">CCTCC AA 2012012</strain>
    </source>
</reference>
<gene>
    <name evidence="2" type="ORF">ABUL08_24500</name>
    <name evidence="1" type="ORF">VK199_24425</name>
</gene>
<evidence type="ECO:0000313" key="2">
    <source>
        <dbReference type="EMBL" id="XCH73424.1"/>
    </source>
</evidence>
<dbReference type="EMBL" id="CP157762">
    <property type="protein sequence ID" value="XBP92727.1"/>
    <property type="molecule type" value="Genomic_DNA"/>
</dbReference>
<protein>
    <submittedName>
        <fullName evidence="1">Uncharacterized protein</fullName>
    </submittedName>
</protein>
<sequence>MTGAIATSVLLGVVRHAAHPAQSAPADAGFVVSGAVSIAGNGSFTRDGRGGCAGAGQYADLRNGAPVVIAGDEPPMATGQLADGRALTDGTCRFWFSVPKVPARQDGYRLMVVGRDGGAYTEAALKGTLVTVRLGS</sequence>
<proteinExistence type="predicted"/>
<dbReference type="RefSeq" id="WP_350932331.1">
    <property type="nucleotide sequence ID" value="NZ_CP157762.1"/>
</dbReference>
<name>A0AAU7M5L2_9ACTN</name>
<evidence type="ECO:0000313" key="1">
    <source>
        <dbReference type="EMBL" id="XBP92727.1"/>
    </source>
</evidence>